<proteinExistence type="predicted"/>
<evidence type="ECO:0000313" key="2">
    <source>
        <dbReference type="Proteomes" id="UP000192927"/>
    </source>
</evidence>
<sequence length="145" mass="16469">MAAASEKIQAISRLAFPITLQDLQHYLGLTGWMRDYVPYYAQIMKLLQLRKTEMLQGLAKSGTSGKQRKQAARSTRLVEPTDKERAFFNCLQGILSKGGFLHYFNSNRHLYINLDYSKRGVGVIVYHVKGDPDPEKATDICKTDI</sequence>
<dbReference type="SUPFAM" id="SSF56672">
    <property type="entry name" value="DNA/RNA polymerases"/>
    <property type="match status" value="1"/>
</dbReference>
<accession>A0A1W5CWI8</accession>
<dbReference type="InterPro" id="IPR043502">
    <property type="entry name" value="DNA/RNA_pol_sf"/>
</dbReference>
<name>A0A1W5CWI8_9LECA</name>
<reference evidence="2" key="1">
    <citation type="submission" date="2017-03" db="EMBL/GenBank/DDBJ databases">
        <authorList>
            <person name="Sharma R."/>
            <person name="Thines M."/>
        </authorList>
    </citation>
    <scope>NUCLEOTIDE SEQUENCE [LARGE SCALE GENOMIC DNA]</scope>
</reference>
<evidence type="ECO:0000313" key="1">
    <source>
        <dbReference type="EMBL" id="SLM35223.1"/>
    </source>
</evidence>
<dbReference type="EMBL" id="FWEW01000595">
    <property type="protein sequence ID" value="SLM35223.1"/>
    <property type="molecule type" value="Genomic_DNA"/>
</dbReference>
<dbReference type="Proteomes" id="UP000192927">
    <property type="component" value="Unassembled WGS sequence"/>
</dbReference>
<keyword evidence="2" id="KW-1185">Reference proteome</keyword>
<dbReference type="Gene3D" id="3.30.70.270">
    <property type="match status" value="1"/>
</dbReference>
<dbReference type="AlphaFoldDB" id="A0A1W5CWI8"/>
<protein>
    <submittedName>
        <fullName evidence="1">Reverse partial</fullName>
    </submittedName>
</protein>
<organism evidence="1 2">
    <name type="scientific">Lasallia pustulata</name>
    <dbReference type="NCBI Taxonomy" id="136370"/>
    <lineage>
        <taxon>Eukaryota</taxon>
        <taxon>Fungi</taxon>
        <taxon>Dikarya</taxon>
        <taxon>Ascomycota</taxon>
        <taxon>Pezizomycotina</taxon>
        <taxon>Lecanoromycetes</taxon>
        <taxon>OSLEUM clade</taxon>
        <taxon>Umbilicariomycetidae</taxon>
        <taxon>Umbilicariales</taxon>
        <taxon>Umbilicariaceae</taxon>
        <taxon>Lasallia</taxon>
    </lineage>
</organism>
<dbReference type="InterPro" id="IPR043128">
    <property type="entry name" value="Rev_trsase/Diguanyl_cyclase"/>
</dbReference>